<dbReference type="EMBL" id="JAPFFF010000053">
    <property type="protein sequence ID" value="KAK8839060.1"/>
    <property type="molecule type" value="Genomic_DNA"/>
</dbReference>
<keyword evidence="2" id="KW-1185">Reference proteome</keyword>
<gene>
    <name evidence="1" type="ORF">M9Y10_032527</name>
</gene>
<accession>A0ABR2H0M3</accession>
<comment type="caution">
    <text evidence="1">The sequence shown here is derived from an EMBL/GenBank/DDBJ whole genome shotgun (WGS) entry which is preliminary data.</text>
</comment>
<proteinExistence type="predicted"/>
<evidence type="ECO:0000313" key="2">
    <source>
        <dbReference type="Proteomes" id="UP001470230"/>
    </source>
</evidence>
<protein>
    <submittedName>
        <fullName evidence="1">Uncharacterized protein</fullName>
    </submittedName>
</protein>
<sequence length="121" mass="14260">MNREEKARLFELDLHTLKKITLNDVSKIYNHNPLSDRFCDNIIFYNMVPVDANTKNKNEYLSKFLAEHTSNIKRILQSHNIDVNKRYIKPTCKVDKVEMKVSILTISTLHKTSQLLLTKKR</sequence>
<dbReference type="Proteomes" id="UP001470230">
    <property type="component" value="Unassembled WGS sequence"/>
</dbReference>
<name>A0ABR2H0M3_9EUKA</name>
<reference evidence="1 2" key="1">
    <citation type="submission" date="2024-04" db="EMBL/GenBank/DDBJ databases">
        <title>Tritrichomonas musculus Genome.</title>
        <authorList>
            <person name="Alves-Ferreira E."/>
            <person name="Grigg M."/>
            <person name="Lorenzi H."/>
            <person name="Galac M."/>
        </authorList>
    </citation>
    <scope>NUCLEOTIDE SEQUENCE [LARGE SCALE GENOMIC DNA]</scope>
    <source>
        <strain evidence="1 2">EAF2021</strain>
    </source>
</reference>
<evidence type="ECO:0000313" key="1">
    <source>
        <dbReference type="EMBL" id="KAK8839060.1"/>
    </source>
</evidence>
<organism evidence="1 2">
    <name type="scientific">Tritrichomonas musculus</name>
    <dbReference type="NCBI Taxonomy" id="1915356"/>
    <lineage>
        <taxon>Eukaryota</taxon>
        <taxon>Metamonada</taxon>
        <taxon>Parabasalia</taxon>
        <taxon>Tritrichomonadida</taxon>
        <taxon>Tritrichomonadidae</taxon>
        <taxon>Tritrichomonas</taxon>
    </lineage>
</organism>